<dbReference type="InterPro" id="IPR003594">
    <property type="entry name" value="HATPase_dom"/>
</dbReference>
<evidence type="ECO:0000259" key="13">
    <source>
        <dbReference type="PROSITE" id="PS50109"/>
    </source>
</evidence>
<dbReference type="InterPro" id="IPR005467">
    <property type="entry name" value="His_kinase_dom"/>
</dbReference>
<dbReference type="CDD" id="cd00075">
    <property type="entry name" value="HATPase"/>
    <property type="match status" value="1"/>
</dbReference>
<dbReference type="PROSITE" id="PS50885">
    <property type="entry name" value="HAMP"/>
    <property type="match status" value="1"/>
</dbReference>
<keyword evidence="16" id="KW-1185">Reference proteome</keyword>
<evidence type="ECO:0000256" key="6">
    <source>
        <dbReference type="ARBA" id="ARBA00022692"/>
    </source>
</evidence>
<dbReference type="PANTHER" id="PTHR45436">
    <property type="entry name" value="SENSOR HISTIDINE KINASE YKOH"/>
    <property type="match status" value="1"/>
</dbReference>
<evidence type="ECO:0000256" key="7">
    <source>
        <dbReference type="ARBA" id="ARBA00022777"/>
    </source>
</evidence>
<keyword evidence="8 12" id="KW-1133">Transmembrane helix</keyword>
<dbReference type="InterPro" id="IPR050428">
    <property type="entry name" value="TCS_sensor_his_kinase"/>
</dbReference>
<dbReference type="InterPro" id="IPR036097">
    <property type="entry name" value="HisK_dim/P_sf"/>
</dbReference>
<evidence type="ECO:0000256" key="3">
    <source>
        <dbReference type="ARBA" id="ARBA00012438"/>
    </source>
</evidence>
<dbReference type="InterPro" id="IPR036890">
    <property type="entry name" value="HATPase_C_sf"/>
</dbReference>
<feature type="compositionally biased region" description="Low complexity" evidence="11">
    <location>
        <begin position="452"/>
        <end position="461"/>
    </location>
</feature>
<dbReference type="Gene3D" id="3.30.565.10">
    <property type="entry name" value="Histidine kinase-like ATPase, C-terminal domain"/>
    <property type="match status" value="1"/>
</dbReference>
<dbReference type="PRINTS" id="PR00344">
    <property type="entry name" value="BCTRLSENSOR"/>
</dbReference>
<dbReference type="PANTHER" id="PTHR45436:SF8">
    <property type="entry name" value="HISTIDINE KINASE"/>
    <property type="match status" value="1"/>
</dbReference>
<evidence type="ECO:0000256" key="2">
    <source>
        <dbReference type="ARBA" id="ARBA00004236"/>
    </source>
</evidence>
<comment type="caution">
    <text evidence="15">The sequence shown here is derived from an EMBL/GenBank/DDBJ whole genome shotgun (WGS) entry which is preliminary data.</text>
</comment>
<evidence type="ECO:0000256" key="4">
    <source>
        <dbReference type="ARBA" id="ARBA00022553"/>
    </source>
</evidence>
<evidence type="ECO:0000259" key="14">
    <source>
        <dbReference type="PROSITE" id="PS50885"/>
    </source>
</evidence>
<reference evidence="15 16" key="1">
    <citation type="submission" date="2024-09" db="EMBL/GenBank/DDBJ databases">
        <authorList>
            <person name="Sun Q."/>
            <person name="Mori K."/>
        </authorList>
    </citation>
    <scope>NUCLEOTIDE SEQUENCE [LARGE SCALE GENOMIC DNA]</scope>
    <source>
        <strain evidence="15 16">JCM 3323</strain>
    </source>
</reference>
<dbReference type="SMART" id="SM00388">
    <property type="entry name" value="HisKA"/>
    <property type="match status" value="1"/>
</dbReference>
<evidence type="ECO:0000256" key="11">
    <source>
        <dbReference type="SAM" id="MobiDB-lite"/>
    </source>
</evidence>
<evidence type="ECO:0000256" key="1">
    <source>
        <dbReference type="ARBA" id="ARBA00000085"/>
    </source>
</evidence>
<dbReference type="SUPFAM" id="SSF55874">
    <property type="entry name" value="ATPase domain of HSP90 chaperone/DNA topoisomerase II/histidine kinase"/>
    <property type="match status" value="1"/>
</dbReference>
<keyword evidence="9" id="KW-0902">Two-component regulatory system</keyword>
<dbReference type="SMART" id="SM00304">
    <property type="entry name" value="HAMP"/>
    <property type="match status" value="1"/>
</dbReference>
<dbReference type="InterPro" id="IPR003660">
    <property type="entry name" value="HAMP_dom"/>
</dbReference>
<evidence type="ECO:0000256" key="10">
    <source>
        <dbReference type="ARBA" id="ARBA00023136"/>
    </source>
</evidence>
<keyword evidence="7 15" id="KW-0418">Kinase</keyword>
<dbReference type="PROSITE" id="PS50109">
    <property type="entry name" value="HIS_KIN"/>
    <property type="match status" value="1"/>
</dbReference>
<feature type="domain" description="Histidine kinase" evidence="13">
    <location>
        <begin position="242"/>
        <end position="442"/>
    </location>
</feature>
<evidence type="ECO:0000256" key="12">
    <source>
        <dbReference type="SAM" id="Phobius"/>
    </source>
</evidence>
<dbReference type="RefSeq" id="WP_346130563.1">
    <property type="nucleotide sequence ID" value="NZ_BAAAXC010000015.1"/>
</dbReference>
<comment type="catalytic activity">
    <reaction evidence="1">
        <text>ATP + protein L-histidine = ADP + protein N-phospho-L-histidine.</text>
        <dbReference type="EC" id="2.7.13.3"/>
    </reaction>
</comment>
<dbReference type="Gene3D" id="6.10.340.10">
    <property type="match status" value="1"/>
</dbReference>
<dbReference type="SMART" id="SM00387">
    <property type="entry name" value="HATPase_c"/>
    <property type="match status" value="1"/>
</dbReference>
<evidence type="ECO:0000313" key="16">
    <source>
        <dbReference type="Proteomes" id="UP001589646"/>
    </source>
</evidence>
<evidence type="ECO:0000313" key="15">
    <source>
        <dbReference type="EMBL" id="MFB9532321.1"/>
    </source>
</evidence>
<keyword evidence="4" id="KW-0597">Phosphoprotein</keyword>
<dbReference type="EC" id="2.7.13.3" evidence="3"/>
<dbReference type="InterPro" id="IPR004358">
    <property type="entry name" value="Sig_transdc_His_kin-like_C"/>
</dbReference>
<name>A0ABV5QC84_9ACTN</name>
<dbReference type="GO" id="GO:0016301">
    <property type="term" value="F:kinase activity"/>
    <property type="evidence" value="ECO:0007669"/>
    <property type="project" value="UniProtKB-KW"/>
</dbReference>
<dbReference type="InterPro" id="IPR003661">
    <property type="entry name" value="HisK_dim/P_dom"/>
</dbReference>
<protein>
    <recommendedName>
        <fullName evidence="3">histidine kinase</fullName>
        <ecNumber evidence="3">2.7.13.3</ecNumber>
    </recommendedName>
</protein>
<dbReference type="CDD" id="cd00082">
    <property type="entry name" value="HisKA"/>
    <property type="match status" value="1"/>
</dbReference>
<gene>
    <name evidence="15" type="ORF">ACFFRN_37420</name>
</gene>
<comment type="subcellular location">
    <subcellularLocation>
        <location evidence="2">Cell membrane</location>
    </subcellularLocation>
</comment>
<organism evidence="15 16">
    <name type="scientific">Nonomuraea roseola</name>
    <dbReference type="NCBI Taxonomy" id="46179"/>
    <lineage>
        <taxon>Bacteria</taxon>
        <taxon>Bacillati</taxon>
        <taxon>Actinomycetota</taxon>
        <taxon>Actinomycetes</taxon>
        <taxon>Streptosporangiales</taxon>
        <taxon>Streptosporangiaceae</taxon>
        <taxon>Nonomuraea</taxon>
    </lineage>
</organism>
<dbReference type="Pfam" id="PF00672">
    <property type="entry name" value="HAMP"/>
    <property type="match status" value="1"/>
</dbReference>
<feature type="region of interest" description="Disordered" evidence="11">
    <location>
        <begin position="440"/>
        <end position="470"/>
    </location>
</feature>
<keyword evidence="10 12" id="KW-0472">Membrane</keyword>
<keyword evidence="6 12" id="KW-0812">Transmembrane</keyword>
<feature type="domain" description="HAMP" evidence="14">
    <location>
        <begin position="181"/>
        <end position="234"/>
    </location>
</feature>
<dbReference type="SUPFAM" id="SSF158472">
    <property type="entry name" value="HAMP domain-like"/>
    <property type="match status" value="1"/>
</dbReference>
<dbReference type="Gene3D" id="1.10.287.130">
    <property type="match status" value="1"/>
</dbReference>
<dbReference type="Proteomes" id="UP001589646">
    <property type="component" value="Unassembled WGS sequence"/>
</dbReference>
<sequence>MNARLVVTFTTLIVLMIAALAVPLGLAYASHRTNRLLLDRRADATRFAELADQAAREGDRTALTAEVIRYSDLYGAAVVVKNREGENLVDAGDMSVDTSAAVRLALGGQTTEDLPTISPFGPSHVLVAEPAGRDAQLSGVVLLLAPTAQARADVSLVWAGLALGALVALGYSVLAARGLARWILRPVTELDRTTQAIAEGHLDARAHHGVGPSELRRLEERFNAMADAVSSTLDRQRAFVADASHELRTPLTVLSLRLENLEPHLRSEGTAEFEEALAEVDRLAGLVEDLLALARVEAGAVTGELDRVAELAPRLAGWREVYAAKQLTLELPASLVAPEAVARIADIALDNAQKFVPPGGTVTVTLREGVLRIADDGPGLPEEERSQAIGRFWRAGAHANVPGSGLGLAIAAELAKACGATLALGRNEPHGLVVELRPAQPDTGRCRRSRTRGSAGAAGHGVVPAQPDTG</sequence>
<accession>A0ABV5QC84</accession>
<proteinExistence type="predicted"/>
<evidence type="ECO:0000256" key="9">
    <source>
        <dbReference type="ARBA" id="ARBA00023012"/>
    </source>
</evidence>
<dbReference type="CDD" id="cd06225">
    <property type="entry name" value="HAMP"/>
    <property type="match status" value="1"/>
</dbReference>
<dbReference type="Pfam" id="PF02518">
    <property type="entry name" value="HATPase_c"/>
    <property type="match status" value="1"/>
</dbReference>
<evidence type="ECO:0000256" key="5">
    <source>
        <dbReference type="ARBA" id="ARBA00022679"/>
    </source>
</evidence>
<keyword evidence="5" id="KW-0808">Transferase</keyword>
<feature type="transmembrane region" description="Helical" evidence="12">
    <location>
        <begin position="156"/>
        <end position="176"/>
    </location>
</feature>
<dbReference type="EMBL" id="JBHMCE010000013">
    <property type="protein sequence ID" value="MFB9532321.1"/>
    <property type="molecule type" value="Genomic_DNA"/>
</dbReference>
<dbReference type="Pfam" id="PF00512">
    <property type="entry name" value="HisKA"/>
    <property type="match status" value="1"/>
</dbReference>
<dbReference type="SUPFAM" id="SSF47384">
    <property type="entry name" value="Homodimeric domain of signal transducing histidine kinase"/>
    <property type="match status" value="1"/>
</dbReference>
<evidence type="ECO:0000256" key="8">
    <source>
        <dbReference type="ARBA" id="ARBA00022989"/>
    </source>
</evidence>